<name>E5XTA1_SEGRC</name>
<evidence type="ECO:0000313" key="1">
    <source>
        <dbReference type="EMBL" id="EFV12432.1"/>
    </source>
</evidence>
<dbReference type="OrthoDB" id="3723842at2"/>
<comment type="caution">
    <text evidence="1">The sequence shown here is derived from an EMBL/GenBank/DDBJ whole genome shotgun (WGS) entry which is preliminary data.</text>
</comment>
<reference evidence="1 2" key="1">
    <citation type="journal article" date="2011" name="Stand. Genomic Sci.">
        <title>High quality draft genome sequence of Segniliparus rugosus CDC 945(T)= (ATCC BAA-974(T)).</title>
        <authorList>
            <person name="Earl A.M."/>
            <person name="Desjardins C.A."/>
            <person name="Fitzgerald M.G."/>
            <person name="Arachchi H.M."/>
            <person name="Zeng Q."/>
            <person name="Mehta T."/>
            <person name="Griggs A."/>
            <person name="Birren B.W."/>
            <person name="Toney N.C."/>
            <person name="Carr J."/>
            <person name="Posey J."/>
            <person name="Butler W.R."/>
        </authorList>
    </citation>
    <scope>NUCLEOTIDE SEQUENCE [LARGE SCALE GENOMIC DNA]</scope>
    <source>
        <strain evidence="2">ATCC BAA-974 / DSM 45345 / CCUG 50838 / CIP 108380 / JCM 13579 / CDC 945</strain>
    </source>
</reference>
<dbReference type="Gene3D" id="3.40.50.1820">
    <property type="entry name" value="alpha/beta hydrolase"/>
    <property type="match status" value="1"/>
</dbReference>
<sequence length="366" mass="38994">MIGVFFLLFSKSMGKVVGWLRAFGALTILLALLASNTPGRIGLIPSASADPEVEDPIPAAIDEKGLDALRGVPQPLGKLVRVDIPDTVSHFPHRPEYVYLPPAWFASKQPPQLPAVMMIAGQGDSPEYWARNGQAVQIANDFAAEHGGNAPILVFVDFGGYSNADTECVNGPRGNAEDHLTKEVPQFIVSKFGASPAASSWGLVGWSMGGTCAVTLAVTHPEQFSGFVDIVGFLRPSLGEDADTLGELFGGNKAAYDQHDNLAVMAQRGHYPRTAGWFQVTGHPGRVNEAKSDSDPNVWVDPDSTNAATTLCEAGRKVGIACSVYVGPGRHLWPFARSTFADSLPWLAGYLHTPGVPEIPLVPSDI</sequence>
<dbReference type="InterPro" id="IPR000801">
    <property type="entry name" value="Esterase-like"/>
</dbReference>
<dbReference type="SUPFAM" id="SSF53474">
    <property type="entry name" value="alpha/beta-Hydrolases"/>
    <property type="match status" value="1"/>
</dbReference>
<keyword evidence="2" id="KW-1185">Reference proteome</keyword>
<dbReference type="STRING" id="679197.HMPREF9336_02723"/>
<gene>
    <name evidence="1" type="ORF">HMPREF9336_02723</name>
</gene>
<proteinExistence type="predicted"/>
<dbReference type="PANTHER" id="PTHR48098:SF1">
    <property type="entry name" value="DIACYLGLYCEROL ACYLTRANSFERASE_MYCOLYLTRANSFERASE AG85A"/>
    <property type="match status" value="1"/>
</dbReference>
<dbReference type="Proteomes" id="UP000004816">
    <property type="component" value="Unassembled WGS sequence"/>
</dbReference>
<organism evidence="1 2">
    <name type="scientific">Segniliparus rugosus (strain ATCC BAA-974 / DSM 45345 / CCUG 50838 / CIP 108380 / JCM 13579 / CDC 945)</name>
    <dbReference type="NCBI Taxonomy" id="679197"/>
    <lineage>
        <taxon>Bacteria</taxon>
        <taxon>Bacillati</taxon>
        <taxon>Actinomycetota</taxon>
        <taxon>Actinomycetes</taxon>
        <taxon>Mycobacteriales</taxon>
        <taxon>Segniliparaceae</taxon>
        <taxon>Segniliparus</taxon>
    </lineage>
</organism>
<dbReference type="eggNOG" id="COG0627">
    <property type="taxonomic scope" value="Bacteria"/>
</dbReference>
<dbReference type="GO" id="GO:0016747">
    <property type="term" value="F:acyltransferase activity, transferring groups other than amino-acyl groups"/>
    <property type="evidence" value="ECO:0007669"/>
    <property type="project" value="TreeGrafter"/>
</dbReference>
<dbReference type="RefSeq" id="WP_007471252.1">
    <property type="nucleotide sequence ID" value="NZ_KI391953.1"/>
</dbReference>
<dbReference type="PANTHER" id="PTHR48098">
    <property type="entry name" value="ENTEROCHELIN ESTERASE-RELATED"/>
    <property type="match status" value="1"/>
</dbReference>
<dbReference type="InterPro" id="IPR029058">
    <property type="entry name" value="AB_hydrolase_fold"/>
</dbReference>
<dbReference type="HOGENOM" id="CLU_037947_1_0_11"/>
<accession>E5XTA1</accession>
<dbReference type="EMBL" id="ACZI02000002">
    <property type="protein sequence ID" value="EFV12432.1"/>
    <property type="molecule type" value="Genomic_DNA"/>
</dbReference>
<dbReference type="AlphaFoldDB" id="E5XTA1"/>
<evidence type="ECO:0000313" key="2">
    <source>
        <dbReference type="Proteomes" id="UP000004816"/>
    </source>
</evidence>
<evidence type="ECO:0008006" key="3">
    <source>
        <dbReference type="Google" id="ProtNLM"/>
    </source>
</evidence>
<dbReference type="InterPro" id="IPR050583">
    <property type="entry name" value="Mycobacterial_A85_antigen"/>
</dbReference>
<dbReference type="Pfam" id="PF00756">
    <property type="entry name" value="Esterase"/>
    <property type="match status" value="1"/>
</dbReference>
<protein>
    <recommendedName>
        <fullName evidence="3">Esterase</fullName>
    </recommendedName>
</protein>